<organism evidence="8">
    <name type="scientific">Sesamum calycinum</name>
    <dbReference type="NCBI Taxonomy" id="2727403"/>
    <lineage>
        <taxon>Eukaryota</taxon>
        <taxon>Viridiplantae</taxon>
        <taxon>Streptophyta</taxon>
        <taxon>Embryophyta</taxon>
        <taxon>Tracheophyta</taxon>
        <taxon>Spermatophyta</taxon>
        <taxon>Magnoliopsida</taxon>
        <taxon>eudicotyledons</taxon>
        <taxon>Gunneridae</taxon>
        <taxon>Pentapetalae</taxon>
        <taxon>asterids</taxon>
        <taxon>lamiids</taxon>
        <taxon>Lamiales</taxon>
        <taxon>Pedaliaceae</taxon>
        <taxon>Sesamum</taxon>
    </lineage>
</organism>
<feature type="compositionally biased region" description="Polar residues" evidence="7">
    <location>
        <begin position="30"/>
        <end position="41"/>
    </location>
</feature>
<keyword evidence="5" id="KW-0687">Ribonucleoprotein</keyword>
<dbReference type="CDD" id="cd03367">
    <property type="entry name" value="Ribosomal_S23"/>
    <property type="match status" value="1"/>
</dbReference>
<feature type="compositionally biased region" description="Basic and acidic residues" evidence="7">
    <location>
        <begin position="62"/>
        <end position="76"/>
    </location>
</feature>
<evidence type="ECO:0000256" key="5">
    <source>
        <dbReference type="ARBA" id="ARBA00023274"/>
    </source>
</evidence>
<comment type="caution">
    <text evidence="8">The sequence shown here is derived from an EMBL/GenBank/DDBJ whole genome shotgun (WGS) entry which is preliminary data.</text>
</comment>
<accession>A0AAW2J5R5</accession>
<evidence type="ECO:0000256" key="6">
    <source>
        <dbReference type="SAM" id="Coils"/>
    </source>
</evidence>
<feature type="compositionally biased region" description="Basic residues" evidence="7">
    <location>
        <begin position="595"/>
        <end position="604"/>
    </location>
</feature>
<feature type="coiled-coil region" evidence="6">
    <location>
        <begin position="287"/>
        <end position="513"/>
    </location>
</feature>
<dbReference type="PROSITE" id="PS00055">
    <property type="entry name" value="RIBOSOMAL_S12"/>
    <property type="match status" value="1"/>
</dbReference>
<dbReference type="GO" id="GO:0015935">
    <property type="term" value="C:small ribosomal subunit"/>
    <property type="evidence" value="ECO:0007669"/>
    <property type="project" value="InterPro"/>
</dbReference>
<protein>
    <submittedName>
        <fullName evidence="8">Interactor of constitutive active ROPs 2, chloroplastic</fullName>
    </submittedName>
</protein>
<dbReference type="InterPro" id="IPR012340">
    <property type="entry name" value="NA-bd_OB-fold"/>
</dbReference>
<sequence>MYSTRPGSLDVPQKLSPATPRTGRKLKTLGSDSDSMASPSPVTGPAPRGTEEAKDQLSSSESCKRRAQQEAEETKKQLAAMSAKLEETQKQLKELSDSEEARVQELRKISQDRDRVWQSELEAVQKQHSMDCAAMASALNEIQRLKIQLDRVCESEASQAKHAGSAHAEIQSLRVELTETLGLVEKLKNQLNDSRESEDLALEEFGRAQMLLEVVKTTEETLKSEHANALESYKSLLAELEQSKNRVNSLEELVCNLQDDLAKSHKITANPPDDIKALCESGECDQSEKLKAELNNLKKESSQLRDALEAAERRYQDQSLESTLQIRNAYELVEHAKSESCQREAELEANLKEYSAEVEELKTKLIEKENALQSISCENLKAQNKLLAERETELEMELETSESILEDLKASLLEKETRLKCITEENEQLKSEIMKREIERSRASDEALALAETAKAAEREALMKLGYLTEEADKSCRKAARVTEQLDAAQAANNEMEAELRRLKVQSDQWRKAAEAAAAMLSTGNNGKYVERTGSLDYHTIGGKLSSPYSEDTDDESPKKKNSNMLKKIGIFSMITGRRLMEESFKKTRGMGAGRKLKSHRRRQRWADKAYKKSHLGNEWKKPFAGSSHAKGIVLEKIGIEAKQPNSAIRKCARVQLIKNGKKIAALFLMMDEVLIAGFGRKGHAVGDIPGVRFKVVKVSGVSLLALFKEKKEKPRS</sequence>
<keyword evidence="3" id="KW-0689">Ribosomal protein</keyword>
<name>A0AAW2J5R5_9LAMI</name>
<reference evidence="8" key="1">
    <citation type="submission" date="2020-06" db="EMBL/GenBank/DDBJ databases">
        <authorList>
            <person name="Li T."/>
            <person name="Hu X."/>
            <person name="Zhang T."/>
            <person name="Song X."/>
            <person name="Zhang H."/>
            <person name="Dai N."/>
            <person name="Sheng W."/>
            <person name="Hou X."/>
            <person name="Wei L."/>
        </authorList>
    </citation>
    <scope>NUCLEOTIDE SEQUENCE</scope>
    <source>
        <strain evidence="8">KEN8</strain>
        <tissue evidence="8">Leaf</tissue>
    </source>
</reference>
<feature type="region of interest" description="Disordered" evidence="7">
    <location>
        <begin position="541"/>
        <end position="563"/>
    </location>
</feature>
<evidence type="ECO:0000256" key="2">
    <source>
        <dbReference type="ARBA" id="ARBA00009778"/>
    </source>
</evidence>
<comment type="similarity">
    <text evidence="2">Belongs to the ICR family.</text>
</comment>
<evidence type="ECO:0000313" key="8">
    <source>
        <dbReference type="EMBL" id="KAL0289387.1"/>
    </source>
</evidence>
<dbReference type="PANTHER" id="PTHR34224">
    <property type="entry name" value="INTERACTOR OF CONSTITUTIVE ACTIVE ROPS 2, CHLOROPLASTIC-RELATED"/>
    <property type="match status" value="1"/>
</dbReference>
<keyword evidence="4 6" id="KW-0175">Coiled coil</keyword>
<feature type="region of interest" description="Disordered" evidence="7">
    <location>
        <begin position="1"/>
        <end position="78"/>
    </location>
</feature>
<dbReference type="Gene3D" id="2.40.50.140">
    <property type="entry name" value="Nucleic acid-binding proteins"/>
    <property type="match status" value="1"/>
</dbReference>
<feature type="region of interest" description="Disordered" evidence="7">
    <location>
        <begin position="589"/>
        <end position="608"/>
    </location>
</feature>
<proteinExistence type="inferred from homology"/>
<evidence type="ECO:0000256" key="3">
    <source>
        <dbReference type="ARBA" id="ARBA00022980"/>
    </source>
</evidence>
<dbReference type="EMBL" id="JACGWM010001694">
    <property type="protein sequence ID" value="KAL0289387.1"/>
    <property type="molecule type" value="Genomic_DNA"/>
</dbReference>
<dbReference type="InterPro" id="IPR029688">
    <property type="entry name" value="ICR"/>
</dbReference>
<reference evidence="8" key="2">
    <citation type="journal article" date="2024" name="Plant">
        <title>Genomic evolution and insights into agronomic trait innovations of Sesamum species.</title>
        <authorList>
            <person name="Miao H."/>
            <person name="Wang L."/>
            <person name="Qu L."/>
            <person name="Liu H."/>
            <person name="Sun Y."/>
            <person name="Le M."/>
            <person name="Wang Q."/>
            <person name="Wei S."/>
            <person name="Zheng Y."/>
            <person name="Lin W."/>
            <person name="Duan Y."/>
            <person name="Cao H."/>
            <person name="Xiong S."/>
            <person name="Wang X."/>
            <person name="Wei L."/>
            <person name="Li C."/>
            <person name="Ma Q."/>
            <person name="Ju M."/>
            <person name="Zhao R."/>
            <person name="Li G."/>
            <person name="Mu C."/>
            <person name="Tian Q."/>
            <person name="Mei H."/>
            <person name="Zhang T."/>
            <person name="Gao T."/>
            <person name="Zhang H."/>
        </authorList>
    </citation>
    <scope>NUCLEOTIDE SEQUENCE</scope>
    <source>
        <strain evidence="8">KEN8</strain>
    </source>
</reference>
<dbReference type="SUPFAM" id="SSF50249">
    <property type="entry name" value="Nucleic acid-binding proteins"/>
    <property type="match status" value="1"/>
</dbReference>
<dbReference type="Pfam" id="PF00164">
    <property type="entry name" value="Ribosom_S12_S23"/>
    <property type="match status" value="1"/>
</dbReference>
<dbReference type="PANTHER" id="PTHR34224:SF4">
    <property type="entry name" value="INTERACTOR OF CONSTITUTIVE ACTIVE ROPS 2, CHLOROPLASTIC"/>
    <property type="match status" value="1"/>
</dbReference>
<comment type="similarity">
    <text evidence="1">Belongs to the universal ribosomal protein uS12 family.</text>
</comment>
<evidence type="ECO:0000256" key="1">
    <source>
        <dbReference type="ARBA" id="ARBA00005657"/>
    </source>
</evidence>
<evidence type="ECO:0000256" key="4">
    <source>
        <dbReference type="ARBA" id="ARBA00023054"/>
    </source>
</evidence>
<dbReference type="FunFam" id="2.40.50.140:FF:000007">
    <property type="entry name" value="40S ribosomal protein S23"/>
    <property type="match status" value="1"/>
</dbReference>
<dbReference type="InterPro" id="IPR005680">
    <property type="entry name" value="Ribosomal_uS12_euk/arc"/>
</dbReference>
<feature type="coiled-coil region" evidence="6">
    <location>
        <begin position="135"/>
        <end position="253"/>
    </location>
</feature>
<dbReference type="InterPro" id="IPR006032">
    <property type="entry name" value="Ribosomal_uS12"/>
</dbReference>
<dbReference type="AlphaFoldDB" id="A0AAW2J5R5"/>
<evidence type="ECO:0000256" key="7">
    <source>
        <dbReference type="SAM" id="MobiDB-lite"/>
    </source>
</evidence>
<dbReference type="GO" id="GO:0006412">
    <property type="term" value="P:translation"/>
    <property type="evidence" value="ECO:0007669"/>
    <property type="project" value="InterPro"/>
</dbReference>
<gene>
    <name evidence="8" type="ORF">Scaly_2705600</name>
</gene>
<dbReference type="GO" id="GO:0003735">
    <property type="term" value="F:structural constituent of ribosome"/>
    <property type="evidence" value="ECO:0007669"/>
    <property type="project" value="InterPro"/>
</dbReference>